<accession>A0ACC2PUM9</accession>
<dbReference type="EMBL" id="CM056741">
    <property type="protein sequence ID" value="KAJ8686344.1"/>
    <property type="molecule type" value="Genomic_DNA"/>
</dbReference>
<reference evidence="1" key="1">
    <citation type="submission" date="2023-04" db="EMBL/GenBank/DDBJ databases">
        <title>A chromosome-level genome assembly of the parasitoid wasp Eretmocerus hayati.</title>
        <authorList>
            <person name="Zhong Y."/>
            <person name="Liu S."/>
            <person name="Liu Y."/>
        </authorList>
    </citation>
    <scope>NUCLEOTIDE SEQUENCE</scope>
    <source>
        <strain evidence="1">ZJU_SS_LIU_2023</strain>
    </source>
</reference>
<proteinExistence type="predicted"/>
<protein>
    <submittedName>
        <fullName evidence="1">Uncharacterized protein</fullName>
    </submittedName>
</protein>
<organism evidence="1 2">
    <name type="scientific">Eretmocerus hayati</name>
    <dbReference type="NCBI Taxonomy" id="131215"/>
    <lineage>
        <taxon>Eukaryota</taxon>
        <taxon>Metazoa</taxon>
        <taxon>Ecdysozoa</taxon>
        <taxon>Arthropoda</taxon>
        <taxon>Hexapoda</taxon>
        <taxon>Insecta</taxon>
        <taxon>Pterygota</taxon>
        <taxon>Neoptera</taxon>
        <taxon>Endopterygota</taxon>
        <taxon>Hymenoptera</taxon>
        <taxon>Apocrita</taxon>
        <taxon>Proctotrupomorpha</taxon>
        <taxon>Chalcidoidea</taxon>
        <taxon>Aphelinidae</taxon>
        <taxon>Aphelininae</taxon>
        <taxon>Eretmocerus</taxon>
    </lineage>
</organism>
<comment type="caution">
    <text evidence="1">The sequence shown here is derived from an EMBL/GenBank/DDBJ whole genome shotgun (WGS) entry which is preliminary data.</text>
</comment>
<evidence type="ECO:0000313" key="1">
    <source>
        <dbReference type="EMBL" id="KAJ8686344.1"/>
    </source>
</evidence>
<name>A0ACC2PUM9_9HYME</name>
<sequence length="1774" mass="198093">MDCLVALLPSEIARLVYGYLLSEKCTTAAQSFLDESPNLQECRKVAYSGKPFTTRVSNWALLDILETFCQVNYIVQETADKFNRPDKLKHSNDLVGKIQFLLEIYACHQSTLDGDVPLTNIVQNPPLVHEFPLKNGQDPNEGCKTVSEKISQNLEIDSQRSVSPSSATNTEDETISQVHLETKKTQSHFEDNENHIELLNSKRDSKEAHLKQTEYSETDSINQEVQKTQGNSPHNVIEQSKKYMDSEVQTSLALLKDSPIDSTKQKLQKCTQSEIKILEIEGGVNEQYTPTIENTEHTAEHLADLVDQVNSTPTCPKSNDHEPDILKSNYKSLSGPRITSIENLDPQSSFYQLGVNARISLPIKQTKLPSFTSCFRYPRITEPKNQNSHNAMISSTVTTDENSVGNLIRQKNLTKETHVIQKYNEKDDMINDQSAAPSHGDLNEEIFGASENNAEDDSKIVEEETCNFKSPSKLHRGPPKSDDFFSHNNTLTSTPLKPLAHQNFDICNWFSSEISTPSTVQYSDVKLAGVGAKNLVAQTTNKTIDPTSINAISPIISTATCHTSEITTSNPVLTDAVQGSALLTEKVECSSRDAILCNMNLESPPHENKTHLMQKSSGELDELLNPPNLQKSNGSAINPSPVSKSTSDLNRILGIDSIMLYGMDNNATSLQIPLAIQEIEMEDSITFTGTGLSPFLKKLNSSQTDHVPEKKCNGKTHDNFFSPKAPAVTAGDTALTSNAKTSQKKFNIDEVIKYNTPQSLKENRTKNKRTSFTSPKKPNSCVRALNFDNNLQKCKSDGKIQDQEGVLSPPSLRKEIVKSKSCRMSLFRSPPHDNLNLGQKLDNDSNVMDVETPLSIETTECANEPEKEKGDVDDDLIPKRRSSSKENDDNIVLERPRGNGEKKSWDSDLRRYLCIPEPPPSKTRVRTRNRNRKRPSDDTEQVSPPKRAKKSKKSDKKPEKSKDKTSAEKKTCEQERADNNEEEDRESTKIHEGSQPEMESTEKERDSLEMILSDSINNGEILDEEAVQKLASQELENLNKLKGIDTKNESSEKDDSGIAEKMQLDEESLTSAFKKISDELAAKYFSNQKSEPVSQNQEEQQCPEATSIEVQGLQESPDMVYAKIEKQLKEITGSGGNSQRQPIYDEVTQTSADGKLVQKKYARVRTLKPGEAPSAANCLLGLEDSPRKDEDSLQVPPTPRVLSPGSSMLVMPLSKHSEDSHTLASFVTTTPLECPLTPGIVLTPPKPASTAARSLSAGIAIATSATSVPTDESSQPLSTAFKTSSSAEITKFEVIQENFFKPNKVQLEIETISTTACVSEEPVESTEDENIIKTDATSSTSIGSRSCSTCSPSTSASEDENNNGSDSEDETEREVTDRNQTEDEEKEQEDVMKDEREFESIRQEAVVPEVSRKKRKPVDSISENVSSIIEKAGEISPTKLLLNENQKFMIGNMSETPAKDEICQEADIFETPSTSKSLENRTNLNNKISEMLVIKEHEATVEKMKNIEFDVTEIAVKPQLECSSEMEAKVSMVRNKPRETANQRIILEKSEDEIAKAIESITVLEEEKIRQVQEDLEMSVDSCIASSPHKDDTCSKKELVRAIESITKLNYGAEDSIDESSSEENLKIVVVDEGGDEPKEKESKNDGCLDQSIEHPHNTRSKSRQISHSNECDSKFKPGNVDGNEEIHIEYEYNEEKKRRRKGFRDNDLIVRNLFIDDPLTIYPTKFETMFDMKPARKKPAQRKHLVGVNEELKANQRQRRRNGRRIYMFTTLE</sequence>
<evidence type="ECO:0000313" key="2">
    <source>
        <dbReference type="Proteomes" id="UP001239111"/>
    </source>
</evidence>
<gene>
    <name evidence="1" type="ORF">QAD02_022138</name>
</gene>
<keyword evidence="2" id="KW-1185">Reference proteome</keyword>
<dbReference type="Proteomes" id="UP001239111">
    <property type="component" value="Chromosome 1"/>
</dbReference>